<dbReference type="PIRSF" id="PIRSF023956">
    <property type="entry name" value="Thiopurine_S-methyltransferase"/>
    <property type="match status" value="1"/>
</dbReference>
<comment type="catalytic activity">
    <reaction evidence="1 9">
        <text>S-adenosyl-L-methionine + a thiopurine = S-adenosyl-L-homocysteine + a thiopurine S-methylether.</text>
        <dbReference type="EC" id="2.1.1.67"/>
    </reaction>
</comment>
<dbReference type="Pfam" id="PF05724">
    <property type="entry name" value="TPMT"/>
    <property type="match status" value="1"/>
</dbReference>
<dbReference type="GO" id="GO:0005737">
    <property type="term" value="C:cytoplasm"/>
    <property type="evidence" value="ECO:0007669"/>
    <property type="project" value="UniProtKB-SubCell"/>
</dbReference>
<dbReference type="AlphaFoldDB" id="A0A4R3N9G1"/>
<feature type="binding site" evidence="9">
    <location>
        <position position="123"/>
    </location>
    <ligand>
        <name>S-adenosyl-L-methionine</name>
        <dbReference type="ChEBI" id="CHEBI:59789"/>
    </ligand>
</feature>
<dbReference type="InterPro" id="IPR025835">
    <property type="entry name" value="Thiopurine_S-MeTrfase"/>
</dbReference>
<dbReference type="EC" id="2.1.1.67" evidence="4 9"/>
<dbReference type="NCBIfam" id="NF009732">
    <property type="entry name" value="PRK13255.1"/>
    <property type="match status" value="1"/>
</dbReference>
<reference evidence="10 11" key="1">
    <citation type="submission" date="2019-03" db="EMBL/GenBank/DDBJ databases">
        <title>Genomic Encyclopedia of Type Strains, Phase IV (KMG-IV): sequencing the most valuable type-strain genomes for metagenomic binning, comparative biology and taxonomic classification.</title>
        <authorList>
            <person name="Goeker M."/>
        </authorList>
    </citation>
    <scope>NUCLEOTIDE SEQUENCE [LARGE SCALE GENOMIC DNA]</scope>
    <source>
        <strain evidence="10 11">DSM 13605</strain>
    </source>
</reference>
<dbReference type="PANTHER" id="PTHR10259:SF11">
    <property type="entry name" value="THIOPURINE S-METHYLTRANSFERASE"/>
    <property type="match status" value="1"/>
</dbReference>
<keyword evidence="7 9" id="KW-0808">Transferase</keyword>
<comment type="similarity">
    <text evidence="3 9">Belongs to the class I-like SAM-binding methyltransferase superfamily. TPMT family.</text>
</comment>
<dbReference type="Gene3D" id="3.40.50.150">
    <property type="entry name" value="Vaccinia Virus protein VP39"/>
    <property type="match status" value="1"/>
</dbReference>
<name>A0A4R3N9G1_9GAMM</name>
<evidence type="ECO:0000256" key="7">
    <source>
        <dbReference type="ARBA" id="ARBA00022679"/>
    </source>
</evidence>
<evidence type="ECO:0000256" key="9">
    <source>
        <dbReference type="HAMAP-Rule" id="MF_00812"/>
    </source>
</evidence>
<dbReference type="NCBIfam" id="TIGR03840">
    <property type="entry name" value="TMPT_Se_Te"/>
    <property type="match status" value="1"/>
</dbReference>
<evidence type="ECO:0000313" key="10">
    <source>
        <dbReference type="EMBL" id="TCT26038.1"/>
    </source>
</evidence>
<dbReference type="InterPro" id="IPR029063">
    <property type="entry name" value="SAM-dependent_MTases_sf"/>
</dbReference>
<gene>
    <name evidence="9" type="primary">tpm</name>
    <name evidence="10" type="ORF">EDC34_101365</name>
</gene>
<keyword evidence="5 9" id="KW-0963">Cytoplasm</keyword>
<comment type="caution">
    <text evidence="10">The sequence shown here is derived from an EMBL/GenBank/DDBJ whole genome shotgun (WGS) entry which is preliminary data.</text>
</comment>
<organism evidence="10 11">
    <name type="scientific">Thermomonas haemolytica</name>
    <dbReference type="NCBI Taxonomy" id="141949"/>
    <lineage>
        <taxon>Bacteria</taxon>
        <taxon>Pseudomonadati</taxon>
        <taxon>Pseudomonadota</taxon>
        <taxon>Gammaproteobacteria</taxon>
        <taxon>Lysobacterales</taxon>
        <taxon>Lysobacteraceae</taxon>
        <taxon>Thermomonas</taxon>
    </lineage>
</organism>
<dbReference type="RefSeq" id="WP_114959145.1">
    <property type="nucleotide sequence ID" value="NZ_MSZW01000024.1"/>
</dbReference>
<dbReference type="GO" id="GO:0032259">
    <property type="term" value="P:methylation"/>
    <property type="evidence" value="ECO:0007669"/>
    <property type="project" value="UniProtKB-KW"/>
</dbReference>
<keyword evidence="8 9" id="KW-0949">S-adenosyl-L-methionine</keyword>
<evidence type="ECO:0000256" key="2">
    <source>
        <dbReference type="ARBA" id="ARBA00004496"/>
    </source>
</evidence>
<feature type="binding site" evidence="9">
    <location>
        <position position="10"/>
    </location>
    <ligand>
        <name>S-adenosyl-L-methionine</name>
        <dbReference type="ChEBI" id="CHEBI:59789"/>
    </ligand>
</feature>
<evidence type="ECO:0000313" key="11">
    <source>
        <dbReference type="Proteomes" id="UP000295414"/>
    </source>
</evidence>
<keyword evidence="11" id="KW-1185">Reference proteome</keyword>
<protein>
    <recommendedName>
        <fullName evidence="4 9">Thiopurine S-methyltransferase</fullName>
        <ecNumber evidence="4 9">2.1.1.67</ecNumber>
    </recommendedName>
    <alternativeName>
        <fullName evidence="9">Thiopurine methyltransferase</fullName>
    </alternativeName>
</protein>
<accession>A0A4R3N9G1</accession>
<sequence>MQPDFWQQRWANHEIGFHQPTPTPLLLKHWPALAVPAGAQVFVPLCGKSLDLAWLAAQGHRVLGVELSQIAVDEFFAEHGLMPEVEETRYGLHHRAGGIELICGDAFGLDAELLAGCAAVFDRAALIALPSDMRQRYARELYARLPQGCRGLLLTLEYPQAERDGPPFSVEQPEVEALYADHWRVQLLEQRPIPPGSPGFIDGLSRLDTRVYRLDRR</sequence>
<dbReference type="PROSITE" id="PS51585">
    <property type="entry name" value="SAM_MT_TPMT"/>
    <property type="match status" value="1"/>
</dbReference>
<dbReference type="PANTHER" id="PTHR10259">
    <property type="entry name" value="THIOPURINE S-METHYLTRANSFERASE"/>
    <property type="match status" value="1"/>
</dbReference>
<dbReference type="InterPro" id="IPR008854">
    <property type="entry name" value="TPMT"/>
</dbReference>
<dbReference type="GO" id="GO:0008119">
    <property type="term" value="F:thiopurine S-methyltransferase activity"/>
    <property type="evidence" value="ECO:0007669"/>
    <property type="project" value="UniProtKB-UniRule"/>
</dbReference>
<dbReference type="HAMAP" id="MF_00812">
    <property type="entry name" value="Thiopur_methtran"/>
    <property type="match status" value="1"/>
</dbReference>
<proteinExistence type="inferred from homology"/>
<dbReference type="InterPro" id="IPR022474">
    <property type="entry name" value="Thiopur_S-MeTfrase_Se/Te_detox"/>
</dbReference>
<keyword evidence="6 9" id="KW-0489">Methyltransferase</keyword>
<dbReference type="EMBL" id="SMAP01000001">
    <property type="protein sequence ID" value="TCT26038.1"/>
    <property type="molecule type" value="Genomic_DNA"/>
</dbReference>
<dbReference type="SUPFAM" id="SSF53335">
    <property type="entry name" value="S-adenosyl-L-methionine-dependent methyltransferases"/>
    <property type="match status" value="1"/>
</dbReference>
<evidence type="ECO:0000256" key="4">
    <source>
        <dbReference type="ARBA" id="ARBA00011905"/>
    </source>
</evidence>
<evidence type="ECO:0000256" key="3">
    <source>
        <dbReference type="ARBA" id="ARBA00008145"/>
    </source>
</evidence>
<comment type="subcellular location">
    <subcellularLocation>
        <location evidence="2 9">Cytoplasm</location>
    </subcellularLocation>
</comment>
<evidence type="ECO:0000256" key="5">
    <source>
        <dbReference type="ARBA" id="ARBA00022490"/>
    </source>
</evidence>
<feature type="binding site" evidence="9">
    <location>
        <position position="45"/>
    </location>
    <ligand>
        <name>S-adenosyl-L-methionine</name>
        <dbReference type="ChEBI" id="CHEBI:59789"/>
    </ligand>
</feature>
<dbReference type="FunFam" id="3.40.50.150:FF:000101">
    <property type="entry name" value="Thiopurine S-methyltransferase"/>
    <property type="match status" value="1"/>
</dbReference>
<evidence type="ECO:0000256" key="6">
    <source>
        <dbReference type="ARBA" id="ARBA00022603"/>
    </source>
</evidence>
<feature type="binding site" evidence="9">
    <location>
        <position position="66"/>
    </location>
    <ligand>
        <name>S-adenosyl-L-methionine</name>
        <dbReference type="ChEBI" id="CHEBI:59789"/>
    </ligand>
</feature>
<evidence type="ECO:0000256" key="1">
    <source>
        <dbReference type="ARBA" id="ARBA00000903"/>
    </source>
</evidence>
<dbReference type="OrthoDB" id="9778208at2"/>
<dbReference type="GO" id="GO:0010038">
    <property type="term" value="P:response to metal ion"/>
    <property type="evidence" value="ECO:0007669"/>
    <property type="project" value="InterPro"/>
</dbReference>
<dbReference type="Proteomes" id="UP000295414">
    <property type="component" value="Unassembled WGS sequence"/>
</dbReference>
<evidence type="ECO:0000256" key="8">
    <source>
        <dbReference type="ARBA" id="ARBA00022691"/>
    </source>
</evidence>